<dbReference type="PROSITE" id="PS00622">
    <property type="entry name" value="HTH_LUXR_1"/>
    <property type="match status" value="1"/>
</dbReference>
<dbReference type="SUPFAM" id="SSF46894">
    <property type="entry name" value="C-terminal effector domain of the bipartite response regulators"/>
    <property type="match status" value="1"/>
</dbReference>
<sequence>MLSHVSGLEIVDDTSQADVIIAVPEAGLHTLLTETKARLVLIADDLRQAELWSAIEHGLVVLVPRSEATNRSRLLRAITDARKGRGDLPAEQLGAVLQGLKNLQENTLTPRDLTLSGLSQRETEVIRLLADGLDTAEIAERLIYSERTVKNVLHNMLSRLNLRNRAHAVGYALRQGLI</sequence>
<dbReference type="PRINTS" id="PR00038">
    <property type="entry name" value="HTHLUXR"/>
</dbReference>
<dbReference type="Gene3D" id="1.10.10.10">
    <property type="entry name" value="Winged helix-like DNA-binding domain superfamily/Winged helix DNA-binding domain"/>
    <property type="match status" value="1"/>
</dbReference>
<dbReference type="AlphaFoldDB" id="A0A1H0WMS4"/>
<accession>A0A1H0WMS4</accession>
<dbReference type="RefSeq" id="WP_228770375.1">
    <property type="nucleotide sequence ID" value="NZ_FNDV01000019.1"/>
</dbReference>
<protein>
    <submittedName>
        <fullName evidence="5">DNA-binding response regulator, NarL/FixJ family, contains REC and HTH domains</fullName>
    </submittedName>
</protein>
<keyword evidence="1" id="KW-0805">Transcription regulation</keyword>
<proteinExistence type="predicted"/>
<dbReference type="Proteomes" id="UP000199651">
    <property type="component" value="Unassembled WGS sequence"/>
</dbReference>
<evidence type="ECO:0000256" key="1">
    <source>
        <dbReference type="ARBA" id="ARBA00023015"/>
    </source>
</evidence>
<name>A0A1H0WMS4_9PSEU</name>
<organism evidence="5 6">
    <name type="scientific">Actinokineospora alba</name>
    <dbReference type="NCBI Taxonomy" id="504798"/>
    <lineage>
        <taxon>Bacteria</taxon>
        <taxon>Bacillati</taxon>
        <taxon>Actinomycetota</taxon>
        <taxon>Actinomycetes</taxon>
        <taxon>Pseudonocardiales</taxon>
        <taxon>Pseudonocardiaceae</taxon>
        <taxon>Actinokineospora</taxon>
    </lineage>
</organism>
<keyword evidence="6" id="KW-1185">Reference proteome</keyword>
<dbReference type="GO" id="GO:0003677">
    <property type="term" value="F:DNA binding"/>
    <property type="evidence" value="ECO:0007669"/>
    <property type="project" value="UniProtKB-KW"/>
</dbReference>
<dbReference type="PANTHER" id="PTHR44688">
    <property type="entry name" value="DNA-BINDING TRANSCRIPTIONAL ACTIVATOR DEVR_DOSR"/>
    <property type="match status" value="1"/>
</dbReference>
<evidence type="ECO:0000313" key="5">
    <source>
        <dbReference type="EMBL" id="SDP92002.1"/>
    </source>
</evidence>
<dbReference type="InterPro" id="IPR036388">
    <property type="entry name" value="WH-like_DNA-bd_sf"/>
</dbReference>
<dbReference type="Pfam" id="PF00196">
    <property type="entry name" value="GerE"/>
    <property type="match status" value="1"/>
</dbReference>
<dbReference type="InterPro" id="IPR000792">
    <property type="entry name" value="Tscrpt_reg_LuxR_C"/>
</dbReference>
<dbReference type="EMBL" id="FNJB01000025">
    <property type="protein sequence ID" value="SDP92002.1"/>
    <property type="molecule type" value="Genomic_DNA"/>
</dbReference>
<dbReference type="InterPro" id="IPR016032">
    <property type="entry name" value="Sig_transdc_resp-reg_C-effctor"/>
</dbReference>
<dbReference type="SMART" id="SM00421">
    <property type="entry name" value="HTH_LUXR"/>
    <property type="match status" value="1"/>
</dbReference>
<feature type="domain" description="HTH luxR-type" evidence="4">
    <location>
        <begin position="111"/>
        <end position="176"/>
    </location>
</feature>
<evidence type="ECO:0000256" key="3">
    <source>
        <dbReference type="ARBA" id="ARBA00023163"/>
    </source>
</evidence>
<dbReference type="STRING" id="504798.SAMN05421871_11917"/>
<keyword evidence="2 5" id="KW-0238">DNA-binding</keyword>
<evidence type="ECO:0000313" key="6">
    <source>
        <dbReference type="Proteomes" id="UP000199651"/>
    </source>
</evidence>
<dbReference type="CDD" id="cd06170">
    <property type="entry name" value="LuxR_C_like"/>
    <property type="match status" value="1"/>
</dbReference>
<evidence type="ECO:0000256" key="2">
    <source>
        <dbReference type="ARBA" id="ARBA00023125"/>
    </source>
</evidence>
<dbReference type="PANTHER" id="PTHR44688:SF16">
    <property type="entry name" value="DNA-BINDING TRANSCRIPTIONAL ACTIVATOR DEVR_DOSR"/>
    <property type="match status" value="1"/>
</dbReference>
<dbReference type="PROSITE" id="PS50043">
    <property type="entry name" value="HTH_LUXR_2"/>
    <property type="match status" value="1"/>
</dbReference>
<reference evidence="6" key="1">
    <citation type="submission" date="2016-10" db="EMBL/GenBank/DDBJ databases">
        <authorList>
            <person name="Varghese N."/>
            <person name="Submissions S."/>
        </authorList>
    </citation>
    <scope>NUCLEOTIDE SEQUENCE [LARGE SCALE GENOMIC DNA]</scope>
    <source>
        <strain evidence="6">IBRC-M 10655</strain>
    </source>
</reference>
<evidence type="ECO:0000259" key="4">
    <source>
        <dbReference type="PROSITE" id="PS50043"/>
    </source>
</evidence>
<dbReference type="GO" id="GO:0006355">
    <property type="term" value="P:regulation of DNA-templated transcription"/>
    <property type="evidence" value="ECO:0007669"/>
    <property type="project" value="InterPro"/>
</dbReference>
<gene>
    <name evidence="5" type="ORF">SAMN05192558_12517</name>
</gene>
<keyword evidence="3" id="KW-0804">Transcription</keyword>